<gene>
    <name evidence="1" type="ORF">K443DRAFT_684176</name>
</gene>
<keyword evidence="2" id="KW-1185">Reference proteome</keyword>
<evidence type="ECO:0000313" key="1">
    <source>
        <dbReference type="EMBL" id="KIJ93892.1"/>
    </source>
</evidence>
<dbReference type="EMBL" id="KN838819">
    <property type="protein sequence ID" value="KIJ93892.1"/>
    <property type="molecule type" value="Genomic_DNA"/>
</dbReference>
<reference evidence="1 2" key="1">
    <citation type="submission" date="2014-04" db="EMBL/GenBank/DDBJ databases">
        <authorList>
            <consortium name="DOE Joint Genome Institute"/>
            <person name="Kuo A."/>
            <person name="Kohler A."/>
            <person name="Nagy L.G."/>
            <person name="Floudas D."/>
            <person name="Copeland A."/>
            <person name="Barry K.W."/>
            <person name="Cichocki N."/>
            <person name="Veneault-Fourrey C."/>
            <person name="LaButti K."/>
            <person name="Lindquist E.A."/>
            <person name="Lipzen A."/>
            <person name="Lundell T."/>
            <person name="Morin E."/>
            <person name="Murat C."/>
            <person name="Sun H."/>
            <person name="Tunlid A."/>
            <person name="Henrissat B."/>
            <person name="Grigoriev I.V."/>
            <person name="Hibbett D.S."/>
            <person name="Martin F."/>
            <person name="Nordberg H.P."/>
            <person name="Cantor M.N."/>
            <person name="Hua S.X."/>
        </authorList>
    </citation>
    <scope>NUCLEOTIDE SEQUENCE [LARGE SCALE GENOMIC DNA]</scope>
    <source>
        <strain evidence="1 2">LaAM-08-1</strain>
    </source>
</reference>
<dbReference type="HOGENOM" id="CLU_2961153_0_0_1"/>
<protein>
    <submittedName>
        <fullName evidence="1">Uncharacterized protein</fullName>
    </submittedName>
</protein>
<feature type="non-terminal residue" evidence="1">
    <location>
        <position position="57"/>
    </location>
</feature>
<reference evidence="2" key="2">
    <citation type="submission" date="2015-01" db="EMBL/GenBank/DDBJ databases">
        <title>Evolutionary Origins and Diversification of the Mycorrhizal Mutualists.</title>
        <authorList>
            <consortium name="DOE Joint Genome Institute"/>
            <consortium name="Mycorrhizal Genomics Consortium"/>
            <person name="Kohler A."/>
            <person name="Kuo A."/>
            <person name="Nagy L.G."/>
            <person name="Floudas D."/>
            <person name="Copeland A."/>
            <person name="Barry K.W."/>
            <person name="Cichocki N."/>
            <person name="Veneault-Fourrey C."/>
            <person name="LaButti K."/>
            <person name="Lindquist E.A."/>
            <person name="Lipzen A."/>
            <person name="Lundell T."/>
            <person name="Morin E."/>
            <person name="Murat C."/>
            <person name="Riley R."/>
            <person name="Ohm R."/>
            <person name="Sun H."/>
            <person name="Tunlid A."/>
            <person name="Henrissat B."/>
            <person name="Grigoriev I.V."/>
            <person name="Hibbett D.S."/>
            <person name="Martin F."/>
        </authorList>
    </citation>
    <scope>NUCLEOTIDE SEQUENCE [LARGE SCALE GENOMIC DNA]</scope>
    <source>
        <strain evidence="2">LaAM-08-1</strain>
    </source>
</reference>
<sequence length="57" mass="6516">MFPLSPTFAAPDYASNSSPRMPYPYAFQHDKRYIQRLHGAEERLVMKQSVCGLVAQL</sequence>
<dbReference type="AlphaFoldDB" id="A0A0C9XCC8"/>
<proteinExistence type="predicted"/>
<accession>A0A0C9XCC8</accession>
<evidence type="ECO:0000313" key="2">
    <source>
        <dbReference type="Proteomes" id="UP000054477"/>
    </source>
</evidence>
<dbReference type="Proteomes" id="UP000054477">
    <property type="component" value="Unassembled WGS sequence"/>
</dbReference>
<name>A0A0C9XCC8_9AGAR</name>
<organism evidence="1 2">
    <name type="scientific">Laccaria amethystina LaAM-08-1</name>
    <dbReference type="NCBI Taxonomy" id="1095629"/>
    <lineage>
        <taxon>Eukaryota</taxon>
        <taxon>Fungi</taxon>
        <taxon>Dikarya</taxon>
        <taxon>Basidiomycota</taxon>
        <taxon>Agaricomycotina</taxon>
        <taxon>Agaricomycetes</taxon>
        <taxon>Agaricomycetidae</taxon>
        <taxon>Agaricales</taxon>
        <taxon>Agaricineae</taxon>
        <taxon>Hydnangiaceae</taxon>
        <taxon>Laccaria</taxon>
    </lineage>
</organism>